<evidence type="ECO:0000313" key="3">
    <source>
        <dbReference type="Proteomes" id="UP000434957"/>
    </source>
</evidence>
<gene>
    <name evidence="1" type="ORF">PR002_g30306</name>
    <name evidence="2" type="ORF">PR003_g31483</name>
</gene>
<comment type="caution">
    <text evidence="1">The sequence shown here is derived from an EMBL/GenBank/DDBJ whole genome shotgun (WGS) entry which is preliminary data.</text>
</comment>
<name>A0A6A3GTB6_9STRA</name>
<keyword evidence="3" id="KW-1185">Reference proteome</keyword>
<dbReference type="PANTHER" id="PTHR40866">
    <property type="entry name" value="BED-TYPE DOMAIN-CONTAINING PROTEIN"/>
    <property type="match status" value="1"/>
</dbReference>
<dbReference type="EMBL" id="QXFU01006745">
    <property type="protein sequence ID" value="KAE8960178.1"/>
    <property type="molecule type" value="Genomic_DNA"/>
</dbReference>
<dbReference type="OrthoDB" id="91193at2759"/>
<dbReference type="Proteomes" id="UP000434957">
    <property type="component" value="Unassembled WGS sequence"/>
</dbReference>
<evidence type="ECO:0000313" key="2">
    <source>
        <dbReference type="EMBL" id="KAE9268334.1"/>
    </source>
</evidence>
<dbReference type="EMBL" id="QXFT01006673">
    <property type="protein sequence ID" value="KAE9268334.1"/>
    <property type="molecule type" value="Genomic_DNA"/>
</dbReference>
<accession>A0A6A3GTB6</accession>
<evidence type="ECO:0008006" key="5">
    <source>
        <dbReference type="Google" id="ProtNLM"/>
    </source>
</evidence>
<evidence type="ECO:0000313" key="1">
    <source>
        <dbReference type="EMBL" id="KAE8960178.1"/>
    </source>
</evidence>
<dbReference type="AlphaFoldDB" id="A0A6A3GTB6"/>
<proteinExistence type="predicted"/>
<sequence length="209" mass="23849">MQNANRDTHYQLRVVWSPLEEMQLTAAMEGLKECESVSKKLQTEEGLTLWDARILFDSLMELHPEMGSYLAPRAPIVKCPMFEAACVQALKGEILTRDNHTALCMLEVNPTSSQDREENRSSTTARKLGFAERALKRQKSVVNPVSRYPMVQYIPPTSNVVERLFSQAKVVLSPLRQSMSSAQLERVLFLKINRRFWSVETVVVASKQY</sequence>
<dbReference type="PANTHER" id="PTHR40866:SF1">
    <property type="entry name" value="BED-TYPE DOMAIN-CONTAINING PROTEIN"/>
    <property type="match status" value="1"/>
</dbReference>
<dbReference type="Proteomes" id="UP000435112">
    <property type="component" value="Unassembled WGS sequence"/>
</dbReference>
<evidence type="ECO:0000313" key="4">
    <source>
        <dbReference type="Proteomes" id="UP000435112"/>
    </source>
</evidence>
<organism evidence="1 4">
    <name type="scientific">Phytophthora rubi</name>
    <dbReference type="NCBI Taxonomy" id="129364"/>
    <lineage>
        <taxon>Eukaryota</taxon>
        <taxon>Sar</taxon>
        <taxon>Stramenopiles</taxon>
        <taxon>Oomycota</taxon>
        <taxon>Peronosporomycetes</taxon>
        <taxon>Peronosporales</taxon>
        <taxon>Peronosporaceae</taxon>
        <taxon>Phytophthora</taxon>
    </lineage>
</organism>
<protein>
    <recommendedName>
        <fullName evidence="5">HAT C-terminal dimerisation domain-containing protein</fullName>
    </recommendedName>
</protein>
<reference evidence="1 4" key="1">
    <citation type="submission" date="2018-09" db="EMBL/GenBank/DDBJ databases">
        <title>Genomic investigation of the strawberry pathogen Phytophthora fragariae indicates pathogenicity is determined by transcriptional variation in three key races.</title>
        <authorList>
            <person name="Adams T.M."/>
            <person name="Armitage A.D."/>
            <person name="Sobczyk M.K."/>
            <person name="Bates H.J."/>
            <person name="Dunwell J.M."/>
            <person name="Nellist C.F."/>
            <person name="Harrison R.J."/>
        </authorList>
    </citation>
    <scope>NUCLEOTIDE SEQUENCE [LARGE SCALE GENOMIC DNA]</scope>
    <source>
        <strain evidence="1 4">SCRP324</strain>
        <strain evidence="2 3">SCRP333</strain>
    </source>
</reference>